<comment type="similarity">
    <text evidence="2">Belongs to the autoinducer-2 exporter (AI-2E) (TC 2.A.86) family.</text>
</comment>
<reference evidence="7 8" key="1">
    <citation type="journal article" date="2015" name="Nature">
        <title>rRNA introns, odd ribosomes, and small enigmatic genomes across a large radiation of phyla.</title>
        <authorList>
            <person name="Brown C.T."/>
            <person name="Hug L.A."/>
            <person name="Thomas B.C."/>
            <person name="Sharon I."/>
            <person name="Castelle C.J."/>
            <person name="Singh A."/>
            <person name="Wilkins M.J."/>
            <person name="Williams K.H."/>
            <person name="Banfield J.F."/>
        </authorList>
    </citation>
    <scope>NUCLEOTIDE SEQUENCE [LARGE SCALE GENOMIC DNA]</scope>
</reference>
<feature type="transmembrane region" description="Helical" evidence="6">
    <location>
        <begin position="260"/>
        <end position="282"/>
    </location>
</feature>
<dbReference type="Proteomes" id="UP000034736">
    <property type="component" value="Unassembled WGS sequence"/>
</dbReference>
<dbReference type="InterPro" id="IPR002549">
    <property type="entry name" value="AI-2E-like"/>
</dbReference>
<dbReference type="GO" id="GO:0016020">
    <property type="term" value="C:membrane"/>
    <property type="evidence" value="ECO:0007669"/>
    <property type="project" value="UniProtKB-SubCell"/>
</dbReference>
<evidence type="ECO:0008006" key="9">
    <source>
        <dbReference type="Google" id="ProtNLM"/>
    </source>
</evidence>
<protein>
    <recommendedName>
        <fullName evidence="9">Permease</fullName>
    </recommendedName>
</protein>
<evidence type="ECO:0000256" key="4">
    <source>
        <dbReference type="ARBA" id="ARBA00022989"/>
    </source>
</evidence>
<comment type="subcellular location">
    <subcellularLocation>
        <location evidence="1">Membrane</location>
        <topology evidence="1">Multi-pass membrane protein</topology>
    </subcellularLocation>
</comment>
<feature type="transmembrane region" description="Helical" evidence="6">
    <location>
        <begin position="154"/>
        <end position="173"/>
    </location>
</feature>
<evidence type="ECO:0000313" key="7">
    <source>
        <dbReference type="EMBL" id="KKT41708.1"/>
    </source>
</evidence>
<dbReference type="GO" id="GO:0055085">
    <property type="term" value="P:transmembrane transport"/>
    <property type="evidence" value="ECO:0007669"/>
    <property type="project" value="TreeGrafter"/>
</dbReference>
<accession>A0A0G1H5E6</accession>
<organism evidence="7 8">
    <name type="scientific">Candidatus Giovannonibacteria bacterium GW2011_GWA2_44_13b</name>
    <dbReference type="NCBI Taxonomy" id="1618647"/>
    <lineage>
        <taxon>Bacteria</taxon>
        <taxon>Candidatus Giovannoniibacteriota</taxon>
    </lineage>
</organism>
<dbReference type="STRING" id="1618647.UW30_C0005G0022"/>
<comment type="caution">
    <text evidence="7">The sequence shown here is derived from an EMBL/GenBank/DDBJ whole genome shotgun (WGS) entry which is preliminary data.</text>
</comment>
<keyword evidence="3 6" id="KW-0812">Transmembrane</keyword>
<feature type="transmembrane region" description="Helical" evidence="6">
    <location>
        <begin position="64"/>
        <end position="86"/>
    </location>
</feature>
<dbReference type="AlphaFoldDB" id="A0A0G1H5E6"/>
<evidence type="ECO:0000256" key="2">
    <source>
        <dbReference type="ARBA" id="ARBA00009773"/>
    </source>
</evidence>
<evidence type="ECO:0000256" key="5">
    <source>
        <dbReference type="ARBA" id="ARBA00023136"/>
    </source>
</evidence>
<name>A0A0G1H5E6_9BACT</name>
<keyword evidence="5 6" id="KW-0472">Membrane</keyword>
<feature type="transmembrane region" description="Helical" evidence="6">
    <location>
        <begin position="234"/>
        <end position="254"/>
    </location>
</feature>
<dbReference type="EMBL" id="LCHU01000005">
    <property type="protein sequence ID" value="KKT41708.1"/>
    <property type="molecule type" value="Genomic_DNA"/>
</dbReference>
<evidence type="ECO:0000256" key="6">
    <source>
        <dbReference type="SAM" id="Phobius"/>
    </source>
</evidence>
<feature type="transmembrane region" description="Helical" evidence="6">
    <location>
        <begin position="208"/>
        <end position="227"/>
    </location>
</feature>
<evidence type="ECO:0000256" key="1">
    <source>
        <dbReference type="ARBA" id="ARBA00004141"/>
    </source>
</evidence>
<dbReference type="Pfam" id="PF01594">
    <property type="entry name" value="AI-2E_transport"/>
    <property type="match status" value="1"/>
</dbReference>
<dbReference type="PANTHER" id="PTHR21716">
    <property type="entry name" value="TRANSMEMBRANE PROTEIN"/>
    <property type="match status" value="1"/>
</dbReference>
<feature type="transmembrane region" description="Helical" evidence="6">
    <location>
        <begin position="318"/>
        <end position="336"/>
    </location>
</feature>
<feature type="transmembrane region" description="Helical" evidence="6">
    <location>
        <begin position="35"/>
        <end position="52"/>
    </location>
</feature>
<evidence type="ECO:0000313" key="8">
    <source>
        <dbReference type="Proteomes" id="UP000034736"/>
    </source>
</evidence>
<evidence type="ECO:0000256" key="3">
    <source>
        <dbReference type="ARBA" id="ARBA00022692"/>
    </source>
</evidence>
<sequence>MSDRQYQYIEVSFWTMLKAALLVIILWALWILRDIVAVILISIVIASAIEPLNHWFARYRVPRVLGVIFIYLTGFLVFAAIIYLMIPPLFGDVLTFFSSLPAFIESLLGKKSILYDIFPEVPSALAALIQSFAVSLEGAASTISGGLFSAGSSIFGGVLSFIMLIVISFYLSVQEHGVENFLRMVTSLKHEAYILDLWKRSQRKIGKWLQGQLLLGALVGVIVFLGLTILDVKYAILLAILTAIFEIIPVFGPIMAAIPAIAIAFVQGPSVALMVLLLYVLVQQFENHLIYPLVVRKTIGVPPLLVVISLVVGAELGGFYGIILAVPISAVLVEYLNDVAMKKQPKVQ</sequence>
<feature type="transmembrane region" description="Helical" evidence="6">
    <location>
        <begin position="12"/>
        <end position="29"/>
    </location>
</feature>
<dbReference type="PANTHER" id="PTHR21716:SF62">
    <property type="entry name" value="TRANSPORT PROTEIN YDBI-RELATED"/>
    <property type="match status" value="1"/>
</dbReference>
<gene>
    <name evidence="7" type="ORF">UW30_C0005G0022</name>
</gene>
<keyword evidence="4 6" id="KW-1133">Transmembrane helix</keyword>
<proteinExistence type="inferred from homology"/>